<keyword evidence="9" id="KW-0378">Hydrolase</keyword>
<feature type="domain" description="Prepilin type IV endopeptidase peptidase" evidence="11">
    <location>
        <begin position="105"/>
        <end position="219"/>
    </location>
</feature>
<feature type="transmembrane region" description="Helical" evidence="10">
    <location>
        <begin position="6"/>
        <end position="25"/>
    </location>
</feature>
<dbReference type="EC" id="3.4.23.43" evidence="9"/>
<organism evidence="13 14">
    <name type="scientific">Cellulomonas cellasea DSM 20118</name>
    <dbReference type="NCBI Taxonomy" id="1408250"/>
    <lineage>
        <taxon>Bacteria</taxon>
        <taxon>Bacillati</taxon>
        <taxon>Actinomycetota</taxon>
        <taxon>Actinomycetes</taxon>
        <taxon>Micrococcales</taxon>
        <taxon>Cellulomonadaceae</taxon>
        <taxon>Cellulomonas</taxon>
    </lineage>
</organism>
<reference evidence="13 14" key="1">
    <citation type="submission" date="2013-10" db="EMBL/GenBank/DDBJ databases">
        <authorList>
            <person name="Wang G."/>
            <person name="Zhuang W."/>
        </authorList>
    </citation>
    <scope>NUCLEOTIDE SEQUENCE [LARGE SCALE GENOMIC DNA]</scope>
    <source>
        <strain evidence="13 14">DSM 20118</strain>
    </source>
</reference>
<comment type="function">
    <text evidence="9">Plays an essential role in type IV pili and type II pseudopili formation by proteolytically removing the leader sequence from substrate proteins and subsequently monomethylating the alpha-amino group of the newly exposed N-terminal phenylalanine.</text>
</comment>
<dbReference type="STRING" id="1408250.Q760_10795"/>
<dbReference type="PANTHER" id="PTHR30487">
    <property type="entry name" value="TYPE 4 PREPILIN-LIKE PROTEINS LEADER PEPTIDE-PROCESSING ENZYME"/>
    <property type="match status" value="1"/>
</dbReference>
<dbReference type="InterPro" id="IPR014032">
    <property type="entry name" value="Peptidase_A24A_bac"/>
</dbReference>
<proteinExistence type="inferred from homology"/>
<evidence type="ECO:0000259" key="11">
    <source>
        <dbReference type="Pfam" id="PF01478"/>
    </source>
</evidence>
<name>A0A0A0B7S2_9CELL</name>
<evidence type="ECO:0000256" key="3">
    <source>
        <dbReference type="ARBA" id="ARBA00022475"/>
    </source>
</evidence>
<dbReference type="PRINTS" id="PR00864">
    <property type="entry name" value="PREPILNPTASE"/>
</dbReference>
<feature type="transmembrane region" description="Helical" evidence="10">
    <location>
        <begin position="154"/>
        <end position="177"/>
    </location>
</feature>
<dbReference type="EMBL" id="AXNT01000032">
    <property type="protein sequence ID" value="KGM02905.1"/>
    <property type="molecule type" value="Genomic_DNA"/>
</dbReference>
<evidence type="ECO:0000256" key="5">
    <source>
        <dbReference type="ARBA" id="ARBA00022692"/>
    </source>
</evidence>
<keyword evidence="3" id="KW-1003">Cell membrane</keyword>
<comment type="caution">
    <text evidence="13">The sequence shown here is derived from an EMBL/GenBank/DDBJ whole genome shotgun (WGS) entry which is preliminary data.</text>
</comment>
<evidence type="ECO:0000256" key="1">
    <source>
        <dbReference type="ARBA" id="ARBA00004429"/>
    </source>
</evidence>
<evidence type="ECO:0000256" key="4">
    <source>
        <dbReference type="ARBA" id="ARBA00022519"/>
    </source>
</evidence>
<keyword evidence="9" id="KW-0808">Transferase</keyword>
<dbReference type="Pfam" id="PF06750">
    <property type="entry name" value="A24_N_bact"/>
    <property type="match status" value="1"/>
</dbReference>
<feature type="transmembrane region" description="Helical" evidence="10">
    <location>
        <begin position="98"/>
        <end position="116"/>
    </location>
</feature>
<dbReference type="EC" id="2.1.1.-" evidence="9"/>
<dbReference type="OrthoDB" id="2087435at2"/>
<keyword evidence="6 10" id="KW-1133">Transmembrane helix</keyword>
<dbReference type="InterPro" id="IPR000045">
    <property type="entry name" value="Prepilin_IV_endopep_pep"/>
</dbReference>
<dbReference type="Proteomes" id="UP000029833">
    <property type="component" value="Unassembled WGS sequence"/>
</dbReference>
<evidence type="ECO:0000256" key="2">
    <source>
        <dbReference type="ARBA" id="ARBA00005801"/>
    </source>
</evidence>
<keyword evidence="9" id="KW-0645">Protease</keyword>
<comment type="subcellular location">
    <subcellularLocation>
        <location evidence="1">Cell inner membrane</location>
        <topology evidence="1">Multi-pass membrane protein</topology>
    </subcellularLocation>
    <subcellularLocation>
        <location evidence="9">Cell membrane</location>
        <topology evidence="9">Multi-pass membrane protein</topology>
    </subcellularLocation>
</comment>
<dbReference type="InterPro" id="IPR010627">
    <property type="entry name" value="Prepilin_pept_A24_N"/>
</dbReference>
<evidence type="ECO:0000256" key="10">
    <source>
        <dbReference type="SAM" id="Phobius"/>
    </source>
</evidence>
<dbReference type="PANTHER" id="PTHR30487:SF0">
    <property type="entry name" value="PREPILIN LEADER PEPTIDASE_N-METHYLTRANSFERASE-RELATED"/>
    <property type="match status" value="1"/>
</dbReference>
<evidence type="ECO:0000313" key="13">
    <source>
        <dbReference type="EMBL" id="KGM02905.1"/>
    </source>
</evidence>
<accession>A0A0A0B7S2</accession>
<feature type="transmembrane region" description="Helical" evidence="10">
    <location>
        <begin position="235"/>
        <end position="254"/>
    </location>
</feature>
<dbReference type="GO" id="GO:0004190">
    <property type="term" value="F:aspartic-type endopeptidase activity"/>
    <property type="evidence" value="ECO:0007669"/>
    <property type="project" value="UniProtKB-EC"/>
</dbReference>
<dbReference type="Gene3D" id="1.20.120.1220">
    <property type="match status" value="1"/>
</dbReference>
<feature type="domain" description="Prepilin peptidase A24 N-terminal" evidence="12">
    <location>
        <begin position="11"/>
        <end position="91"/>
    </location>
</feature>
<keyword evidence="5 9" id="KW-0812">Transmembrane</keyword>
<dbReference type="Pfam" id="PF01478">
    <property type="entry name" value="Peptidase_A24"/>
    <property type="match status" value="1"/>
</dbReference>
<evidence type="ECO:0000256" key="7">
    <source>
        <dbReference type="ARBA" id="ARBA00023136"/>
    </source>
</evidence>
<evidence type="ECO:0000256" key="8">
    <source>
        <dbReference type="RuleBase" id="RU003793"/>
    </source>
</evidence>
<keyword evidence="14" id="KW-1185">Reference proteome</keyword>
<keyword evidence="9" id="KW-0511">Multifunctional enzyme</keyword>
<gene>
    <name evidence="13" type="ORF">Q760_10795</name>
</gene>
<dbReference type="InterPro" id="IPR050882">
    <property type="entry name" value="Prepilin_peptidase/N-MTase"/>
</dbReference>
<keyword evidence="9" id="KW-0489">Methyltransferase</keyword>
<evidence type="ECO:0000256" key="9">
    <source>
        <dbReference type="RuleBase" id="RU003794"/>
    </source>
</evidence>
<sequence>MTLPLVLVAALFGAAIGSFLNVVVWRVPRRESVVHPPSACPACGHEIRPRDNVPVVSWLLLRGRCRDCAAPISARYPLVEAGTAVLFALTAAWLGPSWALPAFLYLAAVAVALALIDLDTHRLPNAIVLPSYPVAAVLLALASANPGGASDWPALLRAAIGCAVLYAVYFLLVLVYPAGMGFGDVKLAGVLGLYLGWVGWGALVVGWFAAFVLGGVFGVALLLSGRAGRKTGIPFGPWMLVGAAVGLLAGEPLLDAYLDLL</sequence>
<dbReference type="GO" id="GO:0005886">
    <property type="term" value="C:plasma membrane"/>
    <property type="evidence" value="ECO:0007669"/>
    <property type="project" value="UniProtKB-SubCell"/>
</dbReference>
<feature type="transmembrane region" description="Helical" evidence="10">
    <location>
        <begin position="197"/>
        <end position="223"/>
    </location>
</feature>
<comment type="catalytic activity">
    <reaction evidence="9">
        <text>Typically cleaves a -Gly-|-Phe- bond to release an N-terminal, basic peptide of 5-8 residues from type IV prepilin, and then N-methylates the new N-terminal amino group, the methyl donor being S-adenosyl-L-methionine.</text>
        <dbReference type="EC" id="3.4.23.43"/>
    </reaction>
</comment>
<evidence type="ECO:0000313" key="14">
    <source>
        <dbReference type="Proteomes" id="UP000029833"/>
    </source>
</evidence>
<dbReference type="AlphaFoldDB" id="A0A0A0B7S2"/>
<dbReference type="GO" id="GO:0008168">
    <property type="term" value="F:methyltransferase activity"/>
    <property type="evidence" value="ECO:0007669"/>
    <property type="project" value="UniProtKB-KW"/>
</dbReference>
<evidence type="ECO:0000259" key="12">
    <source>
        <dbReference type="Pfam" id="PF06750"/>
    </source>
</evidence>
<dbReference type="GO" id="GO:0006465">
    <property type="term" value="P:signal peptide processing"/>
    <property type="evidence" value="ECO:0007669"/>
    <property type="project" value="TreeGrafter"/>
</dbReference>
<dbReference type="GO" id="GO:0032259">
    <property type="term" value="P:methylation"/>
    <property type="evidence" value="ECO:0007669"/>
    <property type="project" value="UniProtKB-KW"/>
</dbReference>
<keyword evidence="7 10" id="KW-0472">Membrane</keyword>
<evidence type="ECO:0000256" key="6">
    <source>
        <dbReference type="ARBA" id="ARBA00022989"/>
    </source>
</evidence>
<comment type="similarity">
    <text evidence="2 8">Belongs to the peptidase A24 family.</text>
</comment>
<keyword evidence="4" id="KW-0997">Cell inner membrane</keyword>
<feature type="transmembrane region" description="Helical" evidence="10">
    <location>
        <begin position="122"/>
        <end position="142"/>
    </location>
</feature>
<protein>
    <recommendedName>
        <fullName evidence="9">Prepilin leader peptidase/N-methyltransferase</fullName>
        <ecNumber evidence="9">2.1.1.-</ecNumber>
        <ecNumber evidence="9">3.4.23.43</ecNumber>
    </recommendedName>
</protein>